<evidence type="ECO:0000313" key="2">
    <source>
        <dbReference type="EMBL" id="JAB93174.1"/>
    </source>
</evidence>
<evidence type="ECO:0008006" key="3">
    <source>
        <dbReference type="Google" id="ProtNLM"/>
    </source>
</evidence>
<reference evidence="2" key="1">
    <citation type="submission" date="2013-07" db="EMBL/GenBank/DDBJ databases">
        <authorList>
            <person name="Geib S."/>
        </authorList>
    </citation>
    <scope>NUCLEOTIDE SEQUENCE</scope>
</reference>
<protein>
    <recommendedName>
        <fullName evidence="3">Secreted protein</fullName>
    </recommendedName>
</protein>
<feature type="non-terminal residue" evidence="2">
    <location>
        <position position="100"/>
    </location>
</feature>
<dbReference type="EMBL" id="GAMC01013381">
    <property type="protein sequence ID" value="JAB93174.1"/>
    <property type="molecule type" value="mRNA"/>
</dbReference>
<organism evidence="2">
    <name type="scientific">Ceratitis capitata</name>
    <name type="common">Mediterranean fruit fly</name>
    <name type="synonym">Tephritis capitata</name>
    <dbReference type="NCBI Taxonomy" id="7213"/>
    <lineage>
        <taxon>Eukaryota</taxon>
        <taxon>Metazoa</taxon>
        <taxon>Ecdysozoa</taxon>
        <taxon>Arthropoda</taxon>
        <taxon>Hexapoda</taxon>
        <taxon>Insecta</taxon>
        <taxon>Pterygota</taxon>
        <taxon>Neoptera</taxon>
        <taxon>Endopterygota</taxon>
        <taxon>Diptera</taxon>
        <taxon>Brachycera</taxon>
        <taxon>Muscomorpha</taxon>
        <taxon>Tephritoidea</taxon>
        <taxon>Tephritidae</taxon>
        <taxon>Ceratitis</taxon>
        <taxon>Ceratitis</taxon>
    </lineage>
</organism>
<proteinExistence type="evidence at transcript level"/>
<sequence length="100" mass="11921">MYMYMFAFIVLTDAIQTKCEIIVVCFYAIVARMPCENNVFDHNDDLVKTPCTYSLMYIDCKNAVKRQIRKIVIYICMCFHSQTKTPHTNRRWTDLYQETV</sequence>
<reference evidence="2" key="2">
    <citation type="journal article" date="2014" name="BMC Genomics">
        <title>A genomic perspective to assessing quality of mass-reared SIT flies used in Mediterranean fruit fly (Ceratitis capitata) eradication in California.</title>
        <authorList>
            <person name="Calla B."/>
            <person name="Hall B."/>
            <person name="Hou S."/>
            <person name="Geib S.M."/>
        </authorList>
    </citation>
    <scope>NUCLEOTIDE SEQUENCE</scope>
</reference>
<keyword evidence="1" id="KW-0732">Signal</keyword>
<name>W8BVJ9_CERCA</name>
<evidence type="ECO:0000256" key="1">
    <source>
        <dbReference type="SAM" id="SignalP"/>
    </source>
</evidence>
<dbReference type="AlphaFoldDB" id="W8BVJ9"/>
<dbReference type="EMBL" id="GAMC01013384">
    <property type="protein sequence ID" value="JAB93171.1"/>
    <property type="molecule type" value="mRNA"/>
</dbReference>
<accession>W8BVJ9</accession>
<feature type="signal peptide" evidence="1">
    <location>
        <begin position="1"/>
        <end position="19"/>
    </location>
</feature>
<feature type="chain" id="PRO_5007737097" description="Secreted protein" evidence="1">
    <location>
        <begin position="20"/>
        <end position="100"/>
    </location>
</feature>